<comment type="caution">
    <text evidence="1">The sequence shown here is derived from an EMBL/GenBank/DDBJ whole genome shotgun (WGS) entry which is preliminary data.</text>
</comment>
<dbReference type="InterPro" id="IPR018733">
    <property type="entry name" value="DUF2274"/>
</dbReference>
<sequence length="75" mass="8296">MTRLKLADLADEKPVRLTVEVPARLHRELLAYAAVLNGGDAKGAPTPERLIPPMIERFIATDRSYAKTRRATQPG</sequence>
<keyword evidence="2" id="KW-1185">Reference proteome</keyword>
<reference evidence="1" key="1">
    <citation type="submission" date="2023-07" db="EMBL/GenBank/DDBJ databases">
        <title>Bacterial whole genome sequence for Sphingobium sp. HBC34.</title>
        <authorList>
            <person name="Le V."/>
            <person name="Ko S.-R."/>
            <person name="Ahn C.-Y."/>
            <person name="Oh H.-M."/>
        </authorList>
    </citation>
    <scope>NUCLEOTIDE SEQUENCE</scope>
    <source>
        <strain evidence="1">HBC34</strain>
    </source>
</reference>
<name>A0ABT8ZRP6_9SPHN</name>
<evidence type="ECO:0000313" key="1">
    <source>
        <dbReference type="EMBL" id="MDO7837225.1"/>
    </source>
</evidence>
<dbReference type="Proteomes" id="UP001176471">
    <property type="component" value="Unassembled WGS sequence"/>
</dbReference>
<evidence type="ECO:0000313" key="2">
    <source>
        <dbReference type="Proteomes" id="UP001176471"/>
    </source>
</evidence>
<gene>
    <name evidence="1" type="ORF">Q4610_19450</name>
</gene>
<dbReference type="Pfam" id="PF10038">
    <property type="entry name" value="DUF2274"/>
    <property type="match status" value="1"/>
</dbReference>
<dbReference type="EMBL" id="JAUQOM010000018">
    <property type="protein sequence ID" value="MDO7837225.1"/>
    <property type="molecule type" value="Genomic_DNA"/>
</dbReference>
<organism evidence="1 2">
    <name type="scientific">Sphingobium cyanobacteriorum</name>
    <dbReference type="NCBI Taxonomy" id="3063954"/>
    <lineage>
        <taxon>Bacteria</taxon>
        <taxon>Pseudomonadati</taxon>
        <taxon>Pseudomonadota</taxon>
        <taxon>Alphaproteobacteria</taxon>
        <taxon>Sphingomonadales</taxon>
        <taxon>Sphingomonadaceae</taxon>
        <taxon>Sphingobium</taxon>
    </lineage>
</organism>
<proteinExistence type="predicted"/>
<protein>
    <submittedName>
        <fullName evidence="1">DUF2274 domain-containing protein</fullName>
    </submittedName>
</protein>
<dbReference type="RefSeq" id="WP_304537525.1">
    <property type="nucleotide sequence ID" value="NZ_JAUQOM010000018.1"/>
</dbReference>
<accession>A0ABT8ZRP6</accession>